<evidence type="ECO:0000256" key="6">
    <source>
        <dbReference type="RuleBase" id="RU003477"/>
    </source>
</evidence>
<dbReference type="Gene3D" id="2.30.30.30">
    <property type="match status" value="1"/>
</dbReference>
<sequence length="251" mass="29896">MRLTSLFFSKVPKNYQYSNFPERFIKKQTDFVEWKTPPYPNYQPRVVRYRKRAYYDIHRPWTNEFKDQNAPNVKHPKIYVQPIKNWSMFVGDLVQILRGKDKGKRGVINYVVKERNWVCVKGLNLSYVLQQRDRNFPGMITTTENPLLVPRDVLLVDPEDDEPTEVEWRYDEEGNQVRVSVRTGRIIPLPTKATETRDYTIKSSYKAQPKDTLPENVVNATFSPQLKTFEMDISDEKGIKEDRIPYPMYWY</sequence>
<dbReference type="CDD" id="cd06089">
    <property type="entry name" value="KOW_RPL26"/>
    <property type="match status" value="1"/>
</dbReference>
<dbReference type="NCBIfam" id="TIGR01079">
    <property type="entry name" value="rplX_bact"/>
    <property type="match status" value="1"/>
</dbReference>
<evidence type="ECO:0000256" key="2">
    <source>
        <dbReference type="ARBA" id="ARBA00022980"/>
    </source>
</evidence>
<dbReference type="AlphaFoldDB" id="A0A9Q0RL52"/>
<dbReference type="Proteomes" id="UP001142055">
    <property type="component" value="Chromosome 2"/>
</dbReference>
<protein>
    <recommendedName>
        <fullName evidence="4">Large ribosomal subunit protein uL24m</fullName>
    </recommendedName>
    <alternativeName>
        <fullName evidence="5">39S ribosomal protein L24, mitochondrial</fullName>
    </alternativeName>
</protein>
<dbReference type="InterPro" id="IPR003256">
    <property type="entry name" value="Ribosomal_uL24"/>
</dbReference>
<dbReference type="EMBL" id="JAPWDV010000002">
    <property type="protein sequence ID" value="KAJ6219953.1"/>
    <property type="molecule type" value="Genomic_DNA"/>
</dbReference>
<dbReference type="InterPro" id="IPR005824">
    <property type="entry name" value="KOW"/>
</dbReference>
<dbReference type="SMART" id="SM00739">
    <property type="entry name" value="KOW"/>
    <property type="match status" value="1"/>
</dbReference>
<reference evidence="8" key="1">
    <citation type="submission" date="2022-12" db="EMBL/GenBank/DDBJ databases">
        <title>Genome assemblies of Blomia tropicalis.</title>
        <authorList>
            <person name="Cui Y."/>
        </authorList>
    </citation>
    <scope>NUCLEOTIDE SEQUENCE</scope>
    <source>
        <tissue evidence="8">Adult mites</tissue>
    </source>
</reference>
<dbReference type="Pfam" id="PF00467">
    <property type="entry name" value="KOW"/>
    <property type="match status" value="1"/>
</dbReference>
<evidence type="ECO:0000256" key="1">
    <source>
        <dbReference type="ARBA" id="ARBA00010618"/>
    </source>
</evidence>
<gene>
    <name evidence="8" type="ORF">RDWZM_005765</name>
</gene>
<dbReference type="GO" id="GO:0003735">
    <property type="term" value="F:structural constituent of ribosome"/>
    <property type="evidence" value="ECO:0007669"/>
    <property type="project" value="InterPro"/>
</dbReference>
<dbReference type="InterPro" id="IPR005825">
    <property type="entry name" value="Ribosomal_uL24_CS"/>
</dbReference>
<dbReference type="GO" id="GO:1990904">
    <property type="term" value="C:ribonucleoprotein complex"/>
    <property type="evidence" value="ECO:0007669"/>
    <property type="project" value="UniProtKB-KW"/>
</dbReference>
<evidence type="ECO:0000256" key="3">
    <source>
        <dbReference type="ARBA" id="ARBA00023274"/>
    </source>
</evidence>
<dbReference type="SUPFAM" id="SSF50104">
    <property type="entry name" value="Translation proteins SH3-like domain"/>
    <property type="match status" value="1"/>
</dbReference>
<keyword evidence="2 6" id="KW-0689">Ribosomal protein</keyword>
<dbReference type="GO" id="GO:0005840">
    <property type="term" value="C:ribosome"/>
    <property type="evidence" value="ECO:0007669"/>
    <property type="project" value="UniProtKB-KW"/>
</dbReference>
<comment type="similarity">
    <text evidence="1 6">Belongs to the universal ribosomal protein uL24 family.</text>
</comment>
<dbReference type="Pfam" id="PF17136">
    <property type="entry name" value="ribosomal_L24"/>
    <property type="match status" value="1"/>
</dbReference>
<evidence type="ECO:0000256" key="4">
    <source>
        <dbReference type="ARBA" id="ARBA00035283"/>
    </source>
</evidence>
<dbReference type="InterPro" id="IPR057264">
    <property type="entry name" value="Ribosomal_uL24_C"/>
</dbReference>
<evidence type="ECO:0000313" key="8">
    <source>
        <dbReference type="EMBL" id="KAJ6219953.1"/>
    </source>
</evidence>
<feature type="domain" description="KOW" evidence="7">
    <location>
        <begin position="87"/>
        <end position="114"/>
    </location>
</feature>
<dbReference type="GO" id="GO:0003723">
    <property type="term" value="F:RNA binding"/>
    <property type="evidence" value="ECO:0007669"/>
    <property type="project" value="InterPro"/>
</dbReference>
<comment type="caution">
    <text evidence="8">The sequence shown here is derived from an EMBL/GenBank/DDBJ whole genome shotgun (WGS) entry which is preliminary data.</text>
</comment>
<organism evidence="8 9">
    <name type="scientific">Blomia tropicalis</name>
    <name type="common">Mite</name>
    <dbReference type="NCBI Taxonomy" id="40697"/>
    <lineage>
        <taxon>Eukaryota</taxon>
        <taxon>Metazoa</taxon>
        <taxon>Ecdysozoa</taxon>
        <taxon>Arthropoda</taxon>
        <taxon>Chelicerata</taxon>
        <taxon>Arachnida</taxon>
        <taxon>Acari</taxon>
        <taxon>Acariformes</taxon>
        <taxon>Sarcoptiformes</taxon>
        <taxon>Astigmata</taxon>
        <taxon>Glycyphagoidea</taxon>
        <taxon>Echimyopodidae</taxon>
        <taxon>Blomia</taxon>
    </lineage>
</organism>
<evidence type="ECO:0000256" key="5">
    <source>
        <dbReference type="ARBA" id="ARBA00035357"/>
    </source>
</evidence>
<proteinExistence type="inferred from homology"/>
<keyword evidence="9" id="KW-1185">Reference proteome</keyword>
<keyword evidence="3 6" id="KW-0687">Ribonucleoprotein</keyword>
<dbReference type="OMA" id="DFEWRFT"/>
<dbReference type="InterPro" id="IPR008991">
    <property type="entry name" value="Translation_prot_SH3-like_sf"/>
</dbReference>
<accession>A0A9Q0RL52</accession>
<dbReference type="InterPro" id="IPR041988">
    <property type="entry name" value="Ribosomal_uL24_KOW"/>
</dbReference>
<evidence type="ECO:0000313" key="9">
    <source>
        <dbReference type="Proteomes" id="UP001142055"/>
    </source>
</evidence>
<evidence type="ECO:0000259" key="7">
    <source>
        <dbReference type="SMART" id="SM00739"/>
    </source>
</evidence>
<dbReference type="GO" id="GO:0006412">
    <property type="term" value="P:translation"/>
    <property type="evidence" value="ECO:0007669"/>
    <property type="project" value="InterPro"/>
</dbReference>
<dbReference type="PANTHER" id="PTHR12903">
    <property type="entry name" value="MITOCHONDRIAL RIBOSOMAL PROTEIN L24"/>
    <property type="match status" value="1"/>
</dbReference>
<dbReference type="PROSITE" id="PS01108">
    <property type="entry name" value="RIBOSOMAL_L24"/>
    <property type="match status" value="1"/>
</dbReference>
<dbReference type="InterPro" id="IPR014722">
    <property type="entry name" value="Rib_uL2_dom2"/>
</dbReference>
<name>A0A9Q0RL52_BLOTA</name>